<feature type="transmembrane region" description="Helical" evidence="2">
    <location>
        <begin position="308"/>
        <end position="331"/>
    </location>
</feature>
<dbReference type="PANTHER" id="PTHR41771:SF1">
    <property type="entry name" value="MEMBRANE PROTEIN"/>
    <property type="match status" value="1"/>
</dbReference>
<dbReference type="AlphaFoldDB" id="A0A6A9UPV5"/>
<dbReference type="Pfam" id="PF07907">
    <property type="entry name" value="YibE_F"/>
    <property type="match status" value="1"/>
</dbReference>
<feature type="transmembrane region" description="Helical" evidence="2">
    <location>
        <begin position="181"/>
        <end position="198"/>
    </location>
</feature>
<keyword evidence="4" id="KW-1185">Reference proteome</keyword>
<keyword evidence="2" id="KW-1133">Transmembrane helix</keyword>
<feature type="region of interest" description="Disordered" evidence="1">
    <location>
        <begin position="378"/>
        <end position="401"/>
    </location>
</feature>
<sequence length="401" mass="42348">MRIMVVVLVPLAVWTLVGLIAMWPTDVQQHIRSDASTYSVEGVTTPEGRVTAVNEINCDGLEGSNPSFESTCADLSVEMLQGPERGQTVNVTLTAAVYASGVEPGQRVRLIRVPIPDAPAGYQFSDFSRQLPLTVFGLLFIGSIVAVARLRGLIAMLGLGFAGFVMIQFMFPALVSGSNPVMVGLIGSAAIMFVVLYATHGFSARTSTALIGTLFGLVISAALSFAAVKWAHLTGVAAEDDFLLSNSAPDLQLTSVVICGIIVASLGALNDVTITQASAVWELAETEKDAGKIFSRAMRIGRDHIASTVYTIAFATAGATLGVLLLITIYGRPLLEVVQQEQFAGEVLRTMVGSIGLVAALPLTTAVGAALVSLTRREGEPELSPDQSRPRNEGDELLDIQ</sequence>
<evidence type="ECO:0000256" key="1">
    <source>
        <dbReference type="SAM" id="MobiDB-lite"/>
    </source>
</evidence>
<keyword evidence="2" id="KW-0472">Membrane</keyword>
<evidence type="ECO:0000313" key="3">
    <source>
        <dbReference type="EMBL" id="MVA74753.1"/>
    </source>
</evidence>
<feature type="transmembrane region" description="Helical" evidence="2">
    <location>
        <begin position="210"/>
        <end position="231"/>
    </location>
</feature>
<reference evidence="3 4" key="1">
    <citation type="submission" date="2019-12" db="EMBL/GenBank/DDBJ databases">
        <title>Auraticoccus cholistani sp. nov., an actinomycete isolated from soil of Cholistan desert.</title>
        <authorList>
            <person name="Cheema M.T."/>
        </authorList>
    </citation>
    <scope>NUCLEOTIDE SEQUENCE [LARGE SCALE GENOMIC DNA]</scope>
    <source>
        <strain evidence="3 4">F435</strain>
    </source>
</reference>
<name>A0A6A9UPV5_9ACTN</name>
<dbReference type="PANTHER" id="PTHR41771">
    <property type="entry name" value="MEMBRANE PROTEIN-RELATED"/>
    <property type="match status" value="1"/>
</dbReference>
<organism evidence="3 4">
    <name type="scientific">Auraticoccus cholistanensis</name>
    <dbReference type="NCBI Taxonomy" id="2656650"/>
    <lineage>
        <taxon>Bacteria</taxon>
        <taxon>Bacillati</taxon>
        <taxon>Actinomycetota</taxon>
        <taxon>Actinomycetes</taxon>
        <taxon>Propionibacteriales</taxon>
        <taxon>Propionibacteriaceae</taxon>
        <taxon>Auraticoccus</taxon>
    </lineage>
</organism>
<feature type="transmembrane region" description="Helical" evidence="2">
    <location>
        <begin position="351"/>
        <end position="374"/>
    </location>
</feature>
<feature type="transmembrane region" description="Helical" evidence="2">
    <location>
        <begin position="131"/>
        <end position="148"/>
    </location>
</feature>
<feature type="transmembrane region" description="Helical" evidence="2">
    <location>
        <begin position="155"/>
        <end position="175"/>
    </location>
</feature>
<feature type="transmembrane region" description="Helical" evidence="2">
    <location>
        <begin position="251"/>
        <end position="269"/>
    </location>
</feature>
<gene>
    <name evidence="3" type="ORF">GC722_01695</name>
</gene>
<accession>A0A6A9UPV5</accession>
<dbReference type="Proteomes" id="UP000435304">
    <property type="component" value="Unassembled WGS sequence"/>
</dbReference>
<dbReference type="InterPro" id="IPR012507">
    <property type="entry name" value="YibE_F"/>
</dbReference>
<keyword evidence="2" id="KW-0812">Transmembrane</keyword>
<proteinExistence type="predicted"/>
<dbReference type="EMBL" id="WPCU01000003">
    <property type="protein sequence ID" value="MVA74753.1"/>
    <property type="molecule type" value="Genomic_DNA"/>
</dbReference>
<comment type="caution">
    <text evidence="3">The sequence shown here is derived from an EMBL/GenBank/DDBJ whole genome shotgun (WGS) entry which is preliminary data.</text>
</comment>
<evidence type="ECO:0000256" key="2">
    <source>
        <dbReference type="SAM" id="Phobius"/>
    </source>
</evidence>
<protein>
    <submittedName>
        <fullName evidence="3">YibE/F family protein</fullName>
    </submittedName>
</protein>
<evidence type="ECO:0000313" key="4">
    <source>
        <dbReference type="Proteomes" id="UP000435304"/>
    </source>
</evidence>